<dbReference type="RefSeq" id="WP_270687882.1">
    <property type="nucleotide sequence ID" value="NZ_JAQFWQ010000067.1"/>
</dbReference>
<dbReference type="InterPro" id="IPR036689">
    <property type="entry name" value="ESAT-6-like_sf"/>
</dbReference>
<keyword evidence="2" id="KW-1185">Reference proteome</keyword>
<dbReference type="Pfam" id="PF06013">
    <property type="entry name" value="WXG100"/>
    <property type="match status" value="1"/>
</dbReference>
<dbReference type="EMBL" id="JAQFWQ010000067">
    <property type="protein sequence ID" value="MDA2813085.1"/>
    <property type="molecule type" value="Genomic_DNA"/>
</dbReference>
<protein>
    <submittedName>
        <fullName evidence="1">WXG100 family type VII secretion target</fullName>
    </submittedName>
</protein>
<evidence type="ECO:0000313" key="1">
    <source>
        <dbReference type="EMBL" id="MDA2813085.1"/>
    </source>
</evidence>
<sequence length="96" mass="10657">MSNFEVYGNVSGLQDLSGAQQEHLTRFKAIMEEIRSQSETTVNKWEGSGNDQFKAKAEEFDTQFAAVNDAFAKVIQATDDAAGNYGRLSSRLNNLF</sequence>
<reference evidence="1 2" key="1">
    <citation type="submission" date="2023-01" db="EMBL/GenBank/DDBJ databases">
        <title>Draft genome sequence of Nocardiopsis sp. RSe5-2 isolated from halophytes.</title>
        <authorList>
            <person name="Duangmal K."/>
            <person name="Chantavorakit T."/>
        </authorList>
    </citation>
    <scope>NUCLEOTIDE SEQUENCE [LARGE SCALE GENOMIC DNA]</scope>
    <source>
        <strain evidence="1 2">RSe5-2</strain>
    </source>
</reference>
<comment type="caution">
    <text evidence="1">The sequence shown here is derived from an EMBL/GenBank/DDBJ whole genome shotgun (WGS) entry which is preliminary data.</text>
</comment>
<name>A0ABT4U800_9ACTN</name>
<dbReference type="SUPFAM" id="SSF140453">
    <property type="entry name" value="EsxAB dimer-like"/>
    <property type="match status" value="1"/>
</dbReference>
<accession>A0ABT4U800</accession>
<gene>
    <name evidence="1" type="ORF">O4J56_20735</name>
</gene>
<dbReference type="InterPro" id="IPR010310">
    <property type="entry name" value="T7SS_ESAT-6-like"/>
</dbReference>
<evidence type="ECO:0000313" key="2">
    <source>
        <dbReference type="Proteomes" id="UP001527866"/>
    </source>
</evidence>
<dbReference type="Proteomes" id="UP001527866">
    <property type="component" value="Unassembled WGS sequence"/>
</dbReference>
<dbReference type="Gene3D" id="1.10.287.1060">
    <property type="entry name" value="ESAT-6-like"/>
    <property type="match status" value="1"/>
</dbReference>
<proteinExistence type="predicted"/>
<organism evidence="1 2">
    <name type="scientific">Nocardiopsis endophytica</name>
    <dbReference type="NCBI Taxonomy" id="3018445"/>
    <lineage>
        <taxon>Bacteria</taxon>
        <taxon>Bacillati</taxon>
        <taxon>Actinomycetota</taxon>
        <taxon>Actinomycetes</taxon>
        <taxon>Streptosporangiales</taxon>
        <taxon>Nocardiopsidaceae</taxon>
        <taxon>Nocardiopsis</taxon>
    </lineage>
</organism>